<evidence type="ECO:0000313" key="1">
    <source>
        <dbReference type="EMBL" id="MBH0781552.1"/>
    </source>
</evidence>
<comment type="caution">
    <text evidence="1">The sequence shown here is derived from an EMBL/GenBank/DDBJ whole genome shotgun (WGS) entry which is preliminary data.</text>
</comment>
<name>A0A931N796_9NOCA</name>
<accession>A0A931N796</accession>
<evidence type="ECO:0000313" key="2">
    <source>
        <dbReference type="Proteomes" id="UP000655751"/>
    </source>
</evidence>
<gene>
    <name evidence="1" type="ORF">IT779_35305</name>
</gene>
<dbReference type="Proteomes" id="UP000655751">
    <property type="component" value="Unassembled WGS sequence"/>
</dbReference>
<dbReference type="EMBL" id="JADMLG010000026">
    <property type="protein sequence ID" value="MBH0781552.1"/>
    <property type="molecule type" value="Genomic_DNA"/>
</dbReference>
<dbReference type="RefSeq" id="WP_196153840.1">
    <property type="nucleotide sequence ID" value="NZ_JADMLG010000026.1"/>
</dbReference>
<proteinExistence type="predicted"/>
<reference evidence="1" key="1">
    <citation type="submission" date="2020-11" db="EMBL/GenBank/DDBJ databases">
        <title>Nocardia NEAU-351.nov., a novel actinomycete isolated from the cow dung.</title>
        <authorList>
            <person name="Zhang X."/>
        </authorList>
    </citation>
    <scope>NUCLEOTIDE SEQUENCE</scope>
    <source>
        <strain evidence="1">NEAU-351</strain>
    </source>
</reference>
<organism evidence="1 2">
    <name type="scientific">Nocardia bovistercoris</name>
    <dbReference type="NCBI Taxonomy" id="2785916"/>
    <lineage>
        <taxon>Bacteria</taxon>
        <taxon>Bacillati</taxon>
        <taxon>Actinomycetota</taxon>
        <taxon>Actinomycetes</taxon>
        <taxon>Mycobacteriales</taxon>
        <taxon>Nocardiaceae</taxon>
        <taxon>Nocardia</taxon>
    </lineage>
</organism>
<keyword evidence="2" id="KW-1185">Reference proteome</keyword>
<sequence>MFRVPCRGHSIGAAQSTFSPGSVHRAERRDYILTTFLRPRFGEMGIEPVRDGIVFVLEEMAVPITGRIREAATS</sequence>
<dbReference type="AlphaFoldDB" id="A0A931N796"/>
<protein>
    <submittedName>
        <fullName evidence="1">Uncharacterized protein</fullName>
    </submittedName>
</protein>